<gene>
    <name evidence="6" type="ORF">PIB30_076652</name>
</gene>
<evidence type="ECO:0008006" key="8">
    <source>
        <dbReference type="Google" id="ProtNLM"/>
    </source>
</evidence>
<evidence type="ECO:0000256" key="5">
    <source>
        <dbReference type="ARBA" id="ARBA00023453"/>
    </source>
</evidence>
<evidence type="ECO:0000256" key="2">
    <source>
        <dbReference type="ARBA" id="ARBA00022603"/>
    </source>
</evidence>
<name>A0ABU6YQN0_9FABA</name>
<dbReference type="SUPFAM" id="SSF53335">
    <property type="entry name" value="S-adenosyl-L-methionine-dependent methyltransferases"/>
    <property type="match status" value="1"/>
</dbReference>
<dbReference type="InterPro" id="IPR002935">
    <property type="entry name" value="SAM_O-MeTrfase"/>
</dbReference>
<dbReference type="EMBL" id="JASCZI010242665">
    <property type="protein sequence ID" value="MED6211751.1"/>
    <property type="molecule type" value="Genomic_DNA"/>
</dbReference>
<proteinExistence type="inferred from homology"/>
<evidence type="ECO:0000313" key="6">
    <source>
        <dbReference type="EMBL" id="MED6211751.1"/>
    </source>
</evidence>
<keyword evidence="2" id="KW-0489">Methyltransferase</keyword>
<comment type="caution">
    <text evidence="6">The sequence shown here is derived from an EMBL/GenBank/DDBJ whole genome shotgun (WGS) entry which is preliminary data.</text>
</comment>
<dbReference type="Pfam" id="PF01596">
    <property type="entry name" value="Methyltransf_3"/>
    <property type="match status" value="1"/>
</dbReference>
<keyword evidence="3" id="KW-0808">Transferase</keyword>
<dbReference type="Gene3D" id="3.40.50.150">
    <property type="entry name" value="Vaccinia Virus protein VP39"/>
    <property type="match status" value="1"/>
</dbReference>
<evidence type="ECO:0000256" key="3">
    <source>
        <dbReference type="ARBA" id="ARBA00022679"/>
    </source>
</evidence>
<evidence type="ECO:0000313" key="7">
    <source>
        <dbReference type="Proteomes" id="UP001341840"/>
    </source>
</evidence>
<comment type="similarity">
    <text evidence="5">Belongs to the class I-like SAM-binding methyltransferase superfamily. Cation-dependent O-methyltransferase family.</text>
</comment>
<dbReference type="PROSITE" id="PS51682">
    <property type="entry name" value="SAM_OMT_I"/>
    <property type="match status" value="1"/>
</dbReference>
<keyword evidence="4" id="KW-0949">S-adenosyl-L-methionine</keyword>
<comment type="function">
    <text evidence="1">Methylates caffeoyl-CoA to feruloyl-CoA and 5-hydroxyferuloyl-CoA to sinapoyl-CoA. Plays a role in the synthesis of feruloylated polysaccharides. Involved in the reinforcement of the plant cell wall. Also involved in the responding to wounding or pathogen challenge by the increased formation of cell wall-bound ferulic acid polymers.</text>
</comment>
<dbReference type="Proteomes" id="UP001341840">
    <property type="component" value="Unassembled WGS sequence"/>
</dbReference>
<dbReference type="PANTHER" id="PTHR10509:SF81">
    <property type="entry name" value="CAFFEOYL-COA O-METHYLTRANSFERASE 1"/>
    <property type="match status" value="1"/>
</dbReference>
<accession>A0ABU6YQN0</accession>
<evidence type="ECO:0000256" key="1">
    <source>
        <dbReference type="ARBA" id="ARBA00002334"/>
    </source>
</evidence>
<sequence length="182" mass="20600">MLYWCAQPCQGRGPKFRSVTEMQPSLKLPSTGFGSFSLGSRNRGSGFGLQAFLCDLLVPRAFFSHFRFELYPLKLETLERTHQDIDKNKGKFDFVFVDADKDNYLNYHKRLIELVRVGGLIAYDNTLWSGSVVAPPDAPMGITVKTYRSFVIEFNEMIAADSRVEICQLSVGDGITLCRRII</sequence>
<dbReference type="PANTHER" id="PTHR10509">
    <property type="entry name" value="O-METHYLTRANSFERASE-RELATED"/>
    <property type="match status" value="1"/>
</dbReference>
<keyword evidence="7" id="KW-1185">Reference proteome</keyword>
<protein>
    <recommendedName>
        <fullName evidence="8">Caffeoyl-CoA O-methyltransferase</fullName>
    </recommendedName>
</protein>
<organism evidence="6 7">
    <name type="scientific">Stylosanthes scabra</name>
    <dbReference type="NCBI Taxonomy" id="79078"/>
    <lineage>
        <taxon>Eukaryota</taxon>
        <taxon>Viridiplantae</taxon>
        <taxon>Streptophyta</taxon>
        <taxon>Embryophyta</taxon>
        <taxon>Tracheophyta</taxon>
        <taxon>Spermatophyta</taxon>
        <taxon>Magnoliopsida</taxon>
        <taxon>eudicotyledons</taxon>
        <taxon>Gunneridae</taxon>
        <taxon>Pentapetalae</taxon>
        <taxon>rosids</taxon>
        <taxon>fabids</taxon>
        <taxon>Fabales</taxon>
        <taxon>Fabaceae</taxon>
        <taxon>Papilionoideae</taxon>
        <taxon>50 kb inversion clade</taxon>
        <taxon>dalbergioids sensu lato</taxon>
        <taxon>Dalbergieae</taxon>
        <taxon>Pterocarpus clade</taxon>
        <taxon>Stylosanthes</taxon>
    </lineage>
</organism>
<reference evidence="6 7" key="1">
    <citation type="journal article" date="2023" name="Plants (Basel)">
        <title>Bridging the Gap: Combining Genomics and Transcriptomics Approaches to Understand Stylosanthes scabra, an Orphan Legume from the Brazilian Caatinga.</title>
        <authorList>
            <person name="Ferreira-Neto J.R.C."/>
            <person name="da Silva M.D."/>
            <person name="Binneck E."/>
            <person name="de Melo N.F."/>
            <person name="da Silva R.H."/>
            <person name="de Melo A.L.T.M."/>
            <person name="Pandolfi V."/>
            <person name="Bustamante F.O."/>
            <person name="Brasileiro-Vidal A.C."/>
            <person name="Benko-Iseppon A.M."/>
        </authorList>
    </citation>
    <scope>NUCLEOTIDE SEQUENCE [LARGE SCALE GENOMIC DNA]</scope>
    <source>
        <tissue evidence="6">Leaves</tissue>
    </source>
</reference>
<dbReference type="InterPro" id="IPR029063">
    <property type="entry name" value="SAM-dependent_MTases_sf"/>
</dbReference>
<dbReference type="InterPro" id="IPR050362">
    <property type="entry name" value="Cation-dep_OMT"/>
</dbReference>
<evidence type="ECO:0000256" key="4">
    <source>
        <dbReference type="ARBA" id="ARBA00022691"/>
    </source>
</evidence>